<proteinExistence type="predicted"/>
<feature type="signal peptide" evidence="1">
    <location>
        <begin position="1"/>
        <end position="18"/>
    </location>
</feature>
<comment type="caution">
    <text evidence="2">The sequence shown here is derived from an EMBL/GenBank/DDBJ whole genome shotgun (WGS) entry which is preliminary data.</text>
</comment>
<sequence length="384" mass="43095">MKIIVFLIVLFAIGSTTQRLNPSGLECNKYLEKFGTANNSDGSGATKLAFSGDVYFIPGTANLKVNLRYSDVDLFNDPKYFGLVQEDGKSAEETCLDLKLFKYTSNLYADGVEVTDLKITPSNNFQKQWRYYSFIIPGAEFSTRLVQTTNSNQFLYKGYYAIAYYAANSIQLQYTFYFEFTAIVDRNTGLSEAAFKPLSRKATATCNPFEQCDPNGDSILKWCKDLTCTSFETPDLHLNDIFVLQQVMNTADKDEYYLVDTEVWYSGDGILKQATPLSVINNVKGQVIVQLKAEVVWNNVNVQVSSILSTSLTQGRRLLTQVTYDTFTGLTQQIKCIKAEQTETCPSCEQECETNGFAHDGCEACSQSNLIPLLILISWLFIVI</sequence>
<dbReference type="AlphaFoldDB" id="A0A8S1XSY9"/>
<gene>
    <name evidence="2" type="ORF">PPENT_87.1.T1360101</name>
</gene>
<evidence type="ECO:0000313" key="3">
    <source>
        <dbReference type="Proteomes" id="UP000689195"/>
    </source>
</evidence>
<evidence type="ECO:0000313" key="2">
    <source>
        <dbReference type="EMBL" id="CAD8204227.1"/>
    </source>
</evidence>
<reference evidence="2" key="1">
    <citation type="submission" date="2021-01" db="EMBL/GenBank/DDBJ databases">
        <authorList>
            <consortium name="Genoscope - CEA"/>
            <person name="William W."/>
        </authorList>
    </citation>
    <scope>NUCLEOTIDE SEQUENCE</scope>
</reference>
<name>A0A8S1XSY9_9CILI</name>
<organism evidence="2 3">
    <name type="scientific">Paramecium pentaurelia</name>
    <dbReference type="NCBI Taxonomy" id="43138"/>
    <lineage>
        <taxon>Eukaryota</taxon>
        <taxon>Sar</taxon>
        <taxon>Alveolata</taxon>
        <taxon>Ciliophora</taxon>
        <taxon>Intramacronucleata</taxon>
        <taxon>Oligohymenophorea</taxon>
        <taxon>Peniculida</taxon>
        <taxon>Parameciidae</taxon>
        <taxon>Paramecium</taxon>
    </lineage>
</organism>
<evidence type="ECO:0000256" key="1">
    <source>
        <dbReference type="SAM" id="SignalP"/>
    </source>
</evidence>
<feature type="chain" id="PRO_5035874035" evidence="1">
    <location>
        <begin position="19"/>
        <end position="384"/>
    </location>
</feature>
<dbReference type="EMBL" id="CAJJDO010000136">
    <property type="protein sequence ID" value="CAD8204227.1"/>
    <property type="molecule type" value="Genomic_DNA"/>
</dbReference>
<keyword evidence="1" id="KW-0732">Signal</keyword>
<dbReference type="Proteomes" id="UP000689195">
    <property type="component" value="Unassembled WGS sequence"/>
</dbReference>
<keyword evidence="3" id="KW-1185">Reference proteome</keyword>
<protein>
    <submittedName>
        <fullName evidence="2">Uncharacterized protein</fullName>
    </submittedName>
</protein>
<dbReference type="OrthoDB" id="299044at2759"/>
<accession>A0A8S1XSY9</accession>